<feature type="domain" description="Response regulatory" evidence="10">
    <location>
        <begin position="2"/>
        <end position="116"/>
    </location>
</feature>
<dbReference type="PROSITE" id="PS51755">
    <property type="entry name" value="OMPR_PHOB"/>
    <property type="match status" value="1"/>
</dbReference>
<dbReference type="EMBL" id="CP029822">
    <property type="protein sequence ID" value="AZS51834.1"/>
    <property type="molecule type" value="Genomic_DNA"/>
</dbReference>
<feature type="DNA-binding region" description="OmpR/PhoB-type" evidence="9">
    <location>
        <begin position="124"/>
        <end position="218"/>
    </location>
</feature>
<evidence type="ECO:0000256" key="3">
    <source>
        <dbReference type="ARBA" id="ARBA00022553"/>
    </source>
</evidence>
<dbReference type="GO" id="GO:0000156">
    <property type="term" value="F:phosphorelay response regulator activity"/>
    <property type="evidence" value="ECO:0007669"/>
    <property type="project" value="TreeGrafter"/>
</dbReference>
<sequence>MRILLIEDDKLIGDGINVGLGAYGYSVDWFSDGFQGRQALAMADYDAVILDLGLPKIDGLDILRQWRKDGHKEPVIILTARDAIEQRVKGLQCGADDYLCKPFALEELNARLQTIIRRTHGQTSSELIFEGIKLNLANRQVTKGDQVVSLTTKEVNILELFLLNANRLLSRETLQEKIYAWDNDVSSNTVDVYIHNLRKKLGNKVIKTVYGAGYILGNEQ</sequence>
<dbReference type="Gene3D" id="6.10.250.690">
    <property type="match status" value="1"/>
</dbReference>
<reference evidence="13" key="1">
    <citation type="submission" date="2018-06" db="EMBL/GenBank/DDBJ databases">
        <title>Complete genome of Pseudomonas insecticola strain QZS01.</title>
        <authorList>
            <person name="Wang J."/>
            <person name="Su Q."/>
        </authorList>
    </citation>
    <scope>NUCLEOTIDE SEQUENCE [LARGE SCALE GENOMIC DNA]</scope>
    <source>
        <strain evidence="13">QZS01</strain>
    </source>
</reference>
<dbReference type="SMART" id="SM00862">
    <property type="entry name" value="Trans_reg_C"/>
    <property type="match status" value="1"/>
</dbReference>
<feature type="domain" description="OmpR/PhoB-type" evidence="11">
    <location>
        <begin position="124"/>
        <end position="218"/>
    </location>
</feature>
<dbReference type="InterPro" id="IPR011006">
    <property type="entry name" value="CheY-like_superfamily"/>
</dbReference>
<dbReference type="RefSeq" id="WP_127164522.1">
    <property type="nucleotide sequence ID" value="NZ_CP029822.1"/>
</dbReference>
<keyword evidence="5" id="KW-0805">Transcription regulation</keyword>
<accession>A0A3Q9JMB9</accession>
<name>A0A3Q9JMB9_9GAMM</name>
<evidence type="ECO:0000256" key="2">
    <source>
        <dbReference type="ARBA" id="ARBA00022490"/>
    </source>
</evidence>
<dbReference type="Gene3D" id="1.10.10.10">
    <property type="entry name" value="Winged helix-like DNA-binding domain superfamily/Winged helix DNA-binding domain"/>
    <property type="match status" value="1"/>
</dbReference>
<dbReference type="FunFam" id="3.40.50.2300:FF:000002">
    <property type="entry name" value="DNA-binding response regulator PhoP"/>
    <property type="match status" value="1"/>
</dbReference>
<dbReference type="CDD" id="cd17624">
    <property type="entry name" value="REC_OmpR_PmrA-like"/>
    <property type="match status" value="1"/>
</dbReference>
<dbReference type="PANTHER" id="PTHR48111:SF35">
    <property type="entry name" value="TRANSCRIPTIONAL REGULATORY PROTEIN QSEB"/>
    <property type="match status" value="1"/>
</dbReference>
<keyword evidence="3 8" id="KW-0597">Phosphoprotein</keyword>
<keyword evidence="4" id="KW-0902">Two-component regulatory system</keyword>
<dbReference type="SUPFAM" id="SSF52172">
    <property type="entry name" value="CheY-like"/>
    <property type="match status" value="1"/>
</dbReference>
<dbReference type="GO" id="GO:0006355">
    <property type="term" value="P:regulation of DNA-templated transcription"/>
    <property type="evidence" value="ECO:0007669"/>
    <property type="project" value="InterPro"/>
</dbReference>
<evidence type="ECO:0000259" key="10">
    <source>
        <dbReference type="PROSITE" id="PS50110"/>
    </source>
</evidence>
<dbReference type="InterPro" id="IPR001789">
    <property type="entry name" value="Sig_transdc_resp-reg_receiver"/>
</dbReference>
<evidence type="ECO:0000259" key="11">
    <source>
        <dbReference type="PROSITE" id="PS51755"/>
    </source>
</evidence>
<evidence type="ECO:0000256" key="1">
    <source>
        <dbReference type="ARBA" id="ARBA00004496"/>
    </source>
</evidence>
<dbReference type="GO" id="GO:0005829">
    <property type="term" value="C:cytosol"/>
    <property type="evidence" value="ECO:0007669"/>
    <property type="project" value="TreeGrafter"/>
</dbReference>
<evidence type="ECO:0000256" key="9">
    <source>
        <dbReference type="PROSITE-ProRule" id="PRU01091"/>
    </source>
</evidence>
<gene>
    <name evidence="12" type="ORF">DM558_14130</name>
</gene>
<evidence type="ECO:0000256" key="4">
    <source>
        <dbReference type="ARBA" id="ARBA00023012"/>
    </source>
</evidence>
<dbReference type="GO" id="GO:0000976">
    <property type="term" value="F:transcription cis-regulatory region binding"/>
    <property type="evidence" value="ECO:0007669"/>
    <property type="project" value="TreeGrafter"/>
</dbReference>
<dbReference type="InterPro" id="IPR036388">
    <property type="entry name" value="WH-like_DNA-bd_sf"/>
</dbReference>
<evidence type="ECO:0000256" key="8">
    <source>
        <dbReference type="PROSITE-ProRule" id="PRU00169"/>
    </source>
</evidence>
<dbReference type="CDD" id="cd00383">
    <property type="entry name" value="trans_reg_C"/>
    <property type="match status" value="1"/>
</dbReference>
<evidence type="ECO:0000313" key="13">
    <source>
        <dbReference type="Proteomes" id="UP000273143"/>
    </source>
</evidence>
<dbReference type="PROSITE" id="PS50110">
    <property type="entry name" value="RESPONSE_REGULATORY"/>
    <property type="match status" value="1"/>
</dbReference>
<keyword evidence="2" id="KW-0963">Cytoplasm</keyword>
<dbReference type="AlphaFoldDB" id="A0A3Q9JMB9"/>
<keyword evidence="6 9" id="KW-0238">DNA-binding</keyword>
<keyword evidence="13" id="KW-1185">Reference proteome</keyword>
<evidence type="ECO:0000256" key="5">
    <source>
        <dbReference type="ARBA" id="ARBA00023015"/>
    </source>
</evidence>
<dbReference type="KEGG" id="emo:DM558_14130"/>
<dbReference type="SMART" id="SM00448">
    <property type="entry name" value="REC"/>
    <property type="match status" value="1"/>
</dbReference>
<evidence type="ECO:0000313" key="12">
    <source>
        <dbReference type="EMBL" id="AZS51834.1"/>
    </source>
</evidence>
<comment type="subcellular location">
    <subcellularLocation>
        <location evidence="1">Cytoplasm</location>
    </subcellularLocation>
</comment>
<dbReference type="Proteomes" id="UP000273143">
    <property type="component" value="Chromosome"/>
</dbReference>
<evidence type="ECO:0000256" key="6">
    <source>
        <dbReference type="ARBA" id="ARBA00023125"/>
    </source>
</evidence>
<dbReference type="InterPro" id="IPR001867">
    <property type="entry name" value="OmpR/PhoB-type_DNA-bd"/>
</dbReference>
<protein>
    <submittedName>
        <fullName evidence="12">Response regulator</fullName>
    </submittedName>
</protein>
<dbReference type="GO" id="GO:0032993">
    <property type="term" value="C:protein-DNA complex"/>
    <property type="evidence" value="ECO:0007669"/>
    <property type="project" value="TreeGrafter"/>
</dbReference>
<organism evidence="12 13">
    <name type="scientific">Entomomonas moraniae</name>
    <dbReference type="NCBI Taxonomy" id="2213226"/>
    <lineage>
        <taxon>Bacteria</taxon>
        <taxon>Pseudomonadati</taxon>
        <taxon>Pseudomonadota</taxon>
        <taxon>Gammaproteobacteria</taxon>
        <taxon>Pseudomonadales</taxon>
        <taxon>Pseudomonadaceae</taxon>
        <taxon>Entomomonas</taxon>
    </lineage>
</organism>
<evidence type="ECO:0000256" key="7">
    <source>
        <dbReference type="ARBA" id="ARBA00023163"/>
    </source>
</evidence>
<dbReference type="Pfam" id="PF00486">
    <property type="entry name" value="Trans_reg_C"/>
    <property type="match status" value="1"/>
</dbReference>
<proteinExistence type="predicted"/>
<keyword evidence="7" id="KW-0804">Transcription</keyword>
<feature type="modified residue" description="4-aspartylphosphate" evidence="8">
    <location>
        <position position="51"/>
    </location>
</feature>
<dbReference type="Pfam" id="PF00072">
    <property type="entry name" value="Response_reg"/>
    <property type="match status" value="1"/>
</dbReference>
<dbReference type="PANTHER" id="PTHR48111">
    <property type="entry name" value="REGULATOR OF RPOS"/>
    <property type="match status" value="1"/>
</dbReference>
<dbReference type="InterPro" id="IPR039420">
    <property type="entry name" value="WalR-like"/>
</dbReference>
<dbReference type="Gene3D" id="3.40.50.2300">
    <property type="match status" value="1"/>
</dbReference>